<dbReference type="InterPro" id="IPR011990">
    <property type="entry name" value="TPR-like_helical_dom_sf"/>
</dbReference>
<dbReference type="EMBL" id="SRPW01003710">
    <property type="protein sequence ID" value="KAG5986255.1"/>
    <property type="molecule type" value="Genomic_DNA"/>
</dbReference>
<evidence type="ECO:0008006" key="5">
    <source>
        <dbReference type="Google" id="ProtNLM"/>
    </source>
</evidence>
<sequence length="348" mass="38082">MTRPTDQTVPASERREANRADPKRNAEDAQEVMVRFSPEEERALLDESNATKAEANILYSTNDYDAALSRYQDALSTCPNYLHYERAVVQSNMAACYLQLEQWKEAIKAATSALDGLATLNGKDKDKENETEQETKQEQEARPAGACGSDTNDKQQQQGSQPQHKDKSPSFPSQAGPKKEDADEMIEDEIVSAGATRAAQGGPPSRSSQPDDDDTSTSGVAAATVAESKRKEDVRRIRTKALLRRARARAEAGGWQNLAGAEEDYKLLSEMPGLGAADLRTVRRQLAALPARTKAAQETEMAEMWGKLRTLGDGILKPFGLSTNNFQMVKDEKTGGYSMNFTSGDGKK</sequence>
<dbReference type="PANTHER" id="PTHR46014:SF1">
    <property type="entry name" value="TETRATRICOPEPTIDE REPEAT PROTEIN 1"/>
    <property type="match status" value="1"/>
</dbReference>
<accession>A0A9P7N4C4</accession>
<evidence type="ECO:0000313" key="4">
    <source>
        <dbReference type="Proteomes" id="UP000748025"/>
    </source>
</evidence>
<name>A0A9P7N4C4_9HYPO</name>
<dbReference type="InterPro" id="IPR052769">
    <property type="entry name" value="TPR_domain_protein"/>
</dbReference>
<dbReference type="Gene3D" id="1.25.40.10">
    <property type="entry name" value="Tetratricopeptide repeat domain"/>
    <property type="match status" value="1"/>
</dbReference>
<dbReference type="SMART" id="SM00028">
    <property type="entry name" value="TPR"/>
    <property type="match status" value="2"/>
</dbReference>
<dbReference type="OrthoDB" id="1872379at2759"/>
<feature type="compositionally biased region" description="Polar residues" evidence="2">
    <location>
        <begin position="1"/>
        <end position="10"/>
    </location>
</feature>
<dbReference type="SUPFAM" id="SSF48452">
    <property type="entry name" value="TPR-like"/>
    <property type="match status" value="1"/>
</dbReference>
<dbReference type="Proteomes" id="UP000748025">
    <property type="component" value="Unassembled WGS sequence"/>
</dbReference>
<gene>
    <name evidence="3" type="ORF">E4U43_005595</name>
</gene>
<evidence type="ECO:0000256" key="2">
    <source>
        <dbReference type="SAM" id="MobiDB-lite"/>
    </source>
</evidence>
<feature type="compositionally biased region" description="Basic and acidic residues" evidence="2">
    <location>
        <begin position="12"/>
        <end position="27"/>
    </location>
</feature>
<feature type="compositionally biased region" description="Low complexity" evidence="2">
    <location>
        <begin position="216"/>
        <end position="226"/>
    </location>
</feature>
<feature type="region of interest" description="Disordered" evidence="2">
    <location>
        <begin position="1"/>
        <end position="30"/>
    </location>
</feature>
<keyword evidence="4" id="KW-1185">Reference proteome</keyword>
<dbReference type="PROSITE" id="PS50005">
    <property type="entry name" value="TPR"/>
    <property type="match status" value="1"/>
</dbReference>
<organism evidence="3 4">
    <name type="scientific">Claviceps pusilla</name>
    <dbReference type="NCBI Taxonomy" id="123648"/>
    <lineage>
        <taxon>Eukaryota</taxon>
        <taxon>Fungi</taxon>
        <taxon>Dikarya</taxon>
        <taxon>Ascomycota</taxon>
        <taxon>Pezizomycotina</taxon>
        <taxon>Sordariomycetes</taxon>
        <taxon>Hypocreomycetidae</taxon>
        <taxon>Hypocreales</taxon>
        <taxon>Clavicipitaceae</taxon>
        <taxon>Claviceps</taxon>
    </lineage>
</organism>
<dbReference type="Pfam" id="PF13424">
    <property type="entry name" value="TPR_12"/>
    <property type="match status" value="1"/>
</dbReference>
<evidence type="ECO:0000256" key="1">
    <source>
        <dbReference type="PROSITE-ProRule" id="PRU00339"/>
    </source>
</evidence>
<dbReference type="AlphaFoldDB" id="A0A9P7N4C4"/>
<proteinExistence type="predicted"/>
<comment type="caution">
    <text evidence="3">The sequence shown here is derived from an EMBL/GenBank/DDBJ whole genome shotgun (WGS) entry which is preliminary data.</text>
</comment>
<feature type="repeat" description="TPR" evidence="1">
    <location>
        <begin position="48"/>
        <end position="81"/>
    </location>
</feature>
<dbReference type="PANTHER" id="PTHR46014">
    <property type="entry name" value="TETRATRICOPEPTIDE REPEAT PROTEIN 1"/>
    <property type="match status" value="1"/>
</dbReference>
<reference evidence="3" key="1">
    <citation type="journal article" date="2020" name="bioRxiv">
        <title>Whole genome comparisons of ergot fungi reveals the divergence and evolution of species within the genus Claviceps are the result of varying mechanisms driving genome evolution and host range expansion.</title>
        <authorList>
            <person name="Wyka S.A."/>
            <person name="Mondo S.J."/>
            <person name="Liu M."/>
            <person name="Dettman J."/>
            <person name="Nalam V."/>
            <person name="Broders K.D."/>
        </authorList>
    </citation>
    <scope>NUCLEOTIDE SEQUENCE</scope>
    <source>
        <strain evidence="3">CCC 602</strain>
    </source>
</reference>
<evidence type="ECO:0000313" key="3">
    <source>
        <dbReference type="EMBL" id="KAG5986255.1"/>
    </source>
</evidence>
<feature type="region of interest" description="Disordered" evidence="2">
    <location>
        <begin position="194"/>
        <end position="232"/>
    </location>
</feature>
<feature type="region of interest" description="Disordered" evidence="2">
    <location>
        <begin position="119"/>
        <end position="182"/>
    </location>
</feature>
<keyword evidence="1" id="KW-0802">TPR repeat</keyword>
<dbReference type="InterPro" id="IPR019734">
    <property type="entry name" value="TPR_rpt"/>
</dbReference>
<protein>
    <recommendedName>
        <fullName evidence="5">Tetratricopeptide repeat protein 1 (TTC1)</fullName>
    </recommendedName>
</protein>
<feature type="compositionally biased region" description="Basic and acidic residues" evidence="2">
    <location>
        <begin position="122"/>
        <end position="141"/>
    </location>
</feature>